<dbReference type="GO" id="GO:0009507">
    <property type="term" value="C:chloroplast"/>
    <property type="evidence" value="ECO:0007669"/>
    <property type="project" value="UniProtKB-SubCell"/>
</dbReference>
<keyword evidence="4" id="KW-0934">Plastid</keyword>
<keyword evidence="10" id="KW-0560">Oxidoreductase</keyword>
<dbReference type="SUPFAM" id="SSF50022">
    <property type="entry name" value="ISP domain"/>
    <property type="match status" value="1"/>
</dbReference>
<accession>A0AAV5KAU4</accession>
<dbReference type="Pfam" id="PF08417">
    <property type="entry name" value="PaO"/>
    <property type="match status" value="1"/>
</dbReference>
<keyword evidence="9" id="KW-1133">Transmembrane helix</keyword>
<sequence>MTRDIAPAKDVKFTLSLHSWPLNFSSQELGNKHPFLQLPLIKKRAAMEAAGVSSTSVPSLHMPATINKTQFSKPLFLNFKFHSLPISSFSLTQRNISKPKLCTTLSSSPASTEPFNPLQPEIESESEQEKFDWYSQWYPLMPVCDLDKRVPHAKKVLGLDVVVWWDRNENEWKVFDDTCPHRLAPLSEGRIDQWGRLQCVYHGWCFSGSGDCKVIPQAPQDGPPVHTFKKACAVAYPSAVHHDIVWFWPNSDPKYKDIILKKKPPYIPELDDPSYTKSMGNRDIPYGYEVLIENLMDPAHVPYAHYGIMRTQKPKVKVDREGGRPLEMTVKKLDANGFIGKQEWGSSKFIAPCIFYAYTDPVVDQGNGSASSAQTTKAPSTQRRMALIFLCIPVSPGNSRLIWSFPRNFGIWIDKIVPRWMFHVGQNLILDSDLYLLHIEERKIMDIGAANWQKACFVPTKSDAFVVGFRRWLNKYAGGQIDWRGKFTGALPPIPPREQLMDRYWSHVVNCQSCNAAYKGLNAFEVILQVVSVASIGIVAATKQGFMSTAARTTVISMAVICFAASRWLAHLIYKYFRFHDYHHALR</sequence>
<evidence type="ECO:0000256" key="4">
    <source>
        <dbReference type="ARBA" id="ARBA00022640"/>
    </source>
</evidence>
<dbReference type="SUPFAM" id="SSF55961">
    <property type="entry name" value="Bet v1-like"/>
    <property type="match status" value="1"/>
</dbReference>
<reference evidence="15 16" key="1">
    <citation type="journal article" date="2021" name="Commun. Biol.">
        <title>The genome of Shorea leprosula (Dipterocarpaceae) highlights the ecological relevance of drought in aseasonal tropical rainforests.</title>
        <authorList>
            <person name="Ng K.K.S."/>
            <person name="Kobayashi M.J."/>
            <person name="Fawcett J.A."/>
            <person name="Hatakeyama M."/>
            <person name="Paape T."/>
            <person name="Ng C.H."/>
            <person name="Ang C.C."/>
            <person name="Tnah L.H."/>
            <person name="Lee C.T."/>
            <person name="Nishiyama T."/>
            <person name="Sese J."/>
            <person name="O'Brien M.J."/>
            <person name="Copetti D."/>
            <person name="Mohd Noor M.I."/>
            <person name="Ong R.C."/>
            <person name="Putra M."/>
            <person name="Sireger I.Z."/>
            <person name="Indrioko S."/>
            <person name="Kosugi Y."/>
            <person name="Izuno A."/>
            <person name="Isagi Y."/>
            <person name="Lee S.L."/>
            <person name="Shimizu K.K."/>
        </authorList>
    </citation>
    <scope>NUCLEOTIDE SEQUENCE [LARGE SCALE GENOMIC DNA]</scope>
    <source>
        <strain evidence="15">214</strain>
    </source>
</reference>
<keyword evidence="13" id="KW-0472">Membrane</keyword>
<dbReference type="PANTHER" id="PTHR21266:SF32">
    <property type="entry name" value="CHOLESTEROL 7-DESATURASE NVD"/>
    <property type="match status" value="1"/>
</dbReference>
<evidence type="ECO:0000256" key="8">
    <source>
        <dbReference type="ARBA" id="ARBA00022946"/>
    </source>
</evidence>
<dbReference type="PANTHER" id="PTHR21266">
    <property type="entry name" value="IRON-SULFUR DOMAIN CONTAINING PROTEIN"/>
    <property type="match status" value="1"/>
</dbReference>
<feature type="domain" description="Rieske" evidence="14">
    <location>
        <begin position="137"/>
        <end position="247"/>
    </location>
</feature>
<keyword evidence="11" id="KW-0408">Iron</keyword>
<evidence type="ECO:0000313" key="16">
    <source>
        <dbReference type="Proteomes" id="UP001054252"/>
    </source>
</evidence>
<dbReference type="Proteomes" id="UP001054252">
    <property type="component" value="Unassembled WGS sequence"/>
</dbReference>
<protein>
    <recommendedName>
        <fullName evidence="14">Rieske domain-containing protein</fullName>
    </recommendedName>
</protein>
<dbReference type="InterPro" id="IPR036922">
    <property type="entry name" value="Rieske_2Fe-2S_sf"/>
</dbReference>
<dbReference type="PROSITE" id="PS51296">
    <property type="entry name" value="RIESKE"/>
    <property type="match status" value="1"/>
</dbReference>
<evidence type="ECO:0000256" key="12">
    <source>
        <dbReference type="ARBA" id="ARBA00023014"/>
    </source>
</evidence>
<gene>
    <name evidence="15" type="ORF">SLEP1_g31740</name>
</gene>
<evidence type="ECO:0000256" key="1">
    <source>
        <dbReference type="ARBA" id="ARBA00004229"/>
    </source>
</evidence>
<dbReference type="InterPro" id="IPR050584">
    <property type="entry name" value="Cholesterol_7-desaturase"/>
</dbReference>
<keyword evidence="8" id="KW-0809">Transit peptide</keyword>
<dbReference type="GO" id="GO:0010277">
    <property type="term" value="F:chlorophyllide a oxygenase activity"/>
    <property type="evidence" value="ECO:0007669"/>
    <property type="project" value="InterPro"/>
</dbReference>
<comment type="caution">
    <text evidence="15">The sequence shown here is derived from an EMBL/GenBank/DDBJ whole genome shotgun (WGS) entry which is preliminary data.</text>
</comment>
<keyword evidence="16" id="KW-1185">Reference proteome</keyword>
<keyword evidence="5" id="KW-0812">Transmembrane</keyword>
<keyword evidence="6" id="KW-0001">2Fe-2S</keyword>
<evidence type="ECO:0000256" key="3">
    <source>
        <dbReference type="ARBA" id="ARBA00022528"/>
    </source>
</evidence>
<proteinExistence type="predicted"/>
<dbReference type="InterPro" id="IPR013626">
    <property type="entry name" value="PaO"/>
</dbReference>
<comment type="subcellular location">
    <subcellularLocation>
        <location evidence="2">Membrane</location>
    </subcellularLocation>
    <subcellularLocation>
        <location evidence="1">Plastid</location>
        <location evidence="1">Chloroplast</location>
    </subcellularLocation>
</comment>
<keyword evidence="3" id="KW-0150">Chloroplast</keyword>
<evidence type="ECO:0000256" key="2">
    <source>
        <dbReference type="ARBA" id="ARBA00004370"/>
    </source>
</evidence>
<keyword evidence="7" id="KW-0479">Metal-binding</keyword>
<evidence type="ECO:0000256" key="11">
    <source>
        <dbReference type="ARBA" id="ARBA00023004"/>
    </source>
</evidence>
<evidence type="ECO:0000256" key="5">
    <source>
        <dbReference type="ARBA" id="ARBA00022692"/>
    </source>
</evidence>
<dbReference type="InterPro" id="IPR017941">
    <property type="entry name" value="Rieske_2Fe-2S"/>
</dbReference>
<evidence type="ECO:0000256" key="13">
    <source>
        <dbReference type="ARBA" id="ARBA00023136"/>
    </source>
</evidence>
<name>A0AAV5KAU4_9ROSI</name>
<dbReference type="CDD" id="cd03480">
    <property type="entry name" value="Rieske_RO_Alpha_PaO"/>
    <property type="match status" value="1"/>
</dbReference>
<dbReference type="GO" id="GO:0051537">
    <property type="term" value="F:2 iron, 2 sulfur cluster binding"/>
    <property type="evidence" value="ECO:0007669"/>
    <property type="project" value="UniProtKB-KW"/>
</dbReference>
<evidence type="ECO:0000313" key="15">
    <source>
        <dbReference type="EMBL" id="GKV21794.1"/>
    </source>
</evidence>
<dbReference type="GO" id="GO:0016020">
    <property type="term" value="C:membrane"/>
    <property type="evidence" value="ECO:0007669"/>
    <property type="project" value="UniProtKB-SubCell"/>
</dbReference>
<dbReference type="AlphaFoldDB" id="A0AAV5KAU4"/>
<dbReference type="GO" id="GO:0046872">
    <property type="term" value="F:metal ion binding"/>
    <property type="evidence" value="ECO:0007669"/>
    <property type="project" value="UniProtKB-KW"/>
</dbReference>
<evidence type="ECO:0000256" key="7">
    <source>
        <dbReference type="ARBA" id="ARBA00022723"/>
    </source>
</evidence>
<evidence type="ECO:0000256" key="9">
    <source>
        <dbReference type="ARBA" id="ARBA00022989"/>
    </source>
</evidence>
<keyword evidence="12" id="KW-0411">Iron-sulfur</keyword>
<organism evidence="15 16">
    <name type="scientific">Rubroshorea leprosula</name>
    <dbReference type="NCBI Taxonomy" id="152421"/>
    <lineage>
        <taxon>Eukaryota</taxon>
        <taxon>Viridiplantae</taxon>
        <taxon>Streptophyta</taxon>
        <taxon>Embryophyta</taxon>
        <taxon>Tracheophyta</taxon>
        <taxon>Spermatophyta</taxon>
        <taxon>Magnoliopsida</taxon>
        <taxon>eudicotyledons</taxon>
        <taxon>Gunneridae</taxon>
        <taxon>Pentapetalae</taxon>
        <taxon>rosids</taxon>
        <taxon>malvids</taxon>
        <taxon>Malvales</taxon>
        <taxon>Dipterocarpaceae</taxon>
        <taxon>Rubroshorea</taxon>
    </lineage>
</organism>
<dbReference type="Gene3D" id="3.90.380.10">
    <property type="entry name" value="Naphthalene 1,2-dioxygenase Alpha Subunit, Chain A, domain 1"/>
    <property type="match status" value="1"/>
</dbReference>
<dbReference type="EMBL" id="BPVZ01000058">
    <property type="protein sequence ID" value="GKV21794.1"/>
    <property type="molecule type" value="Genomic_DNA"/>
</dbReference>
<evidence type="ECO:0000256" key="10">
    <source>
        <dbReference type="ARBA" id="ARBA00023002"/>
    </source>
</evidence>
<evidence type="ECO:0000259" key="14">
    <source>
        <dbReference type="PROSITE" id="PS51296"/>
    </source>
</evidence>
<dbReference type="Gene3D" id="2.102.10.10">
    <property type="entry name" value="Rieske [2Fe-2S] iron-sulphur domain"/>
    <property type="match status" value="1"/>
</dbReference>
<evidence type="ECO:0000256" key="6">
    <source>
        <dbReference type="ARBA" id="ARBA00022714"/>
    </source>
</evidence>
<dbReference type="Pfam" id="PF00355">
    <property type="entry name" value="Rieske"/>
    <property type="match status" value="1"/>
</dbReference>